<accession>A0A6A6F3C7</accession>
<name>A0A6A6F3C7_9PEZI</name>
<proteinExistence type="predicted"/>
<protein>
    <submittedName>
        <fullName evidence="2">Uncharacterized protein</fullName>
    </submittedName>
</protein>
<organism evidence="2 3">
    <name type="scientific">Cercospora zeae-maydis SCOH1-5</name>
    <dbReference type="NCBI Taxonomy" id="717836"/>
    <lineage>
        <taxon>Eukaryota</taxon>
        <taxon>Fungi</taxon>
        <taxon>Dikarya</taxon>
        <taxon>Ascomycota</taxon>
        <taxon>Pezizomycotina</taxon>
        <taxon>Dothideomycetes</taxon>
        <taxon>Dothideomycetidae</taxon>
        <taxon>Mycosphaerellales</taxon>
        <taxon>Mycosphaerellaceae</taxon>
        <taxon>Cercospora</taxon>
    </lineage>
</organism>
<dbReference type="AlphaFoldDB" id="A0A6A6F3C7"/>
<keyword evidence="3" id="KW-1185">Reference proteome</keyword>
<sequence>MASSLGSFTPPNLDRVLRNAGYPSEAFSLTTTNPVSTLSNSTSSSAKLRESPTRTGKIKRLLRTATAAPPDLIRDGQNALKNIAFGNSLSAPATGVNSTTTGTCGTGFTMGRSEAGDDSDSVLAIDVFTPHGASDVETSQKGIQNVPFGNSNLFFFFFFG</sequence>
<evidence type="ECO:0000313" key="2">
    <source>
        <dbReference type="EMBL" id="KAF2208302.1"/>
    </source>
</evidence>
<evidence type="ECO:0000256" key="1">
    <source>
        <dbReference type="SAM" id="MobiDB-lite"/>
    </source>
</evidence>
<evidence type="ECO:0000313" key="3">
    <source>
        <dbReference type="Proteomes" id="UP000799539"/>
    </source>
</evidence>
<reference evidence="2" key="1">
    <citation type="journal article" date="2020" name="Stud. Mycol.">
        <title>101 Dothideomycetes genomes: a test case for predicting lifestyles and emergence of pathogens.</title>
        <authorList>
            <person name="Haridas S."/>
            <person name="Albert R."/>
            <person name="Binder M."/>
            <person name="Bloem J."/>
            <person name="Labutti K."/>
            <person name="Salamov A."/>
            <person name="Andreopoulos B."/>
            <person name="Baker S."/>
            <person name="Barry K."/>
            <person name="Bills G."/>
            <person name="Bluhm B."/>
            <person name="Cannon C."/>
            <person name="Castanera R."/>
            <person name="Culley D."/>
            <person name="Daum C."/>
            <person name="Ezra D."/>
            <person name="Gonzalez J."/>
            <person name="Henrissat B."/>
            <person name="Kuo A."/>
            <person name="Liang C."/>
            <person name="Lipzen A."/>
            <person name="Lutzoni F."/>
            <person name="Magnuson J."/>
            <person name="Mondo S."/>
            <person name="Nolan M."/>
            <person name="Ohm R."/>
            <person name="Pangilinan J."/>
            <person name="Park H.-J."/>
            <person name="Ramirez L."/>
            <person name="Alfaro M."/>
            <person name="Sun H."/>
            <person name="Tritt A."/>
            <person name="Yoshinaga Y."/>
            <person name="Zwiers L.-H."/>
            <person name="Turgeon B."/>
            <person name="Goodwin S."/>
            <person name="Spatafora J."/>
            <person name="Crous P."/>
            <person name="Grigoriev I."/>
        </authorList>
    </citation>
    <scope>NUCLEOTIDE SEQUENCE</scope>
    <source>
        <strain evidence="2">SCOH1-5</strain>
    </source>
</reference>
<dbReference type="EMBL" id="ML992695">
    <property type="protein sequence ID" value="KAF2208302.1"/>
    <property type="molecule type" value="Genomic_DNA"/>
</dbReference>
<dbReference type="Proteomes" id="UP000799539">
    <property type="component" value="Unassembled WGS sequence"/>
</dbReference>
<feature type="region of interest" description="Disordered" evidence="1">
    <location>
        <begin position="30"/>
        <end position="57"/>
    </location>
</feature>
<feature type="compositionally biased region" description="Low complexity" evidence="1">
    <location>
        <begin position="30"/>
        <end position="45"/>
    </location>
</feature>
<gene>
    <name evidence="2" type="ORF">CERZMDRAFT_87863</name>
</gene>